<dbReference type="PANTHER" id="PTHR14969">
    <property type="entry name" value="SPHINGOSINE-1-PHOSPHATE PHOSPHOHYDROLASE"/>
    <property type="match status" value="1"/>
</dbReference>
<dbReference type="Gene3D" id="1.20.144.10">
    <property type="entry name" value="Phosphatidic acid phosphatase type 2/haloperoxidase"/>
    <property type="match status" value="1"/>
</dbReference>
<dbReference type="Pfam" id="PF01569">
    <property type="entry name" value="PAP2"/>
    <property type="match status" value="1"/>
</dbReference>
<dbReference type="InterPro" id="IPR000326">
    <property type="entry name" value="PAP2/HPO"/>
</dbReference>
<comment type="caution">
    <text evidence="3">The sequence shown here is derived from an EMBL/GenBank/DDBJ whole genome shotgun (WGS) entry which is preliminary data.</text>
</comment>
<feature type="transmembrane region" description="Helical" evidence="1">
    <location>
        <begin position="134"/>
        <end position="152"/>
    </location>
</feature>
<sequence>MQWLIEFDKSLFLYLNGLNSTYVDPVMVFFSAKLVWIPLYLLIVYLIVKSEEKKYLVFTLLAVIITFALTDTAGNLIKNTVERLRPCHDPQIAPFVHLLEGKGSMYGYVSNHAANVFGLATITAVIIRNRYYSIGIFLWAAIVAYSRIYVGKHYPLDIISGAIVGVVIALLVLRLLEWVKNRKNVLRNR</sequence>
<dbReference type="GO" id="GO:0050380">
    <property type="term" value="F:undecaprenyl-diphosphatase activity"/>
    <property type="evidence" value="ECO:0007669"/>
    <property type="project" value="UniProtKB-EC"/>
</dbReference>
<keyword evidence="1" id="KW-0812">Transmembrane</keyword>
<proteinExistence type="predicted"/>
<dbReference type="AlphaFoldDB" id="A0A644YPU6"/>
<dbReference type="SMART" id="SM00014">
    <property type="entry name" value="acidPPc"/>
    <property type="match status" value="1"/>
</dbReference>
<evidence type="ECO:0000313" key="3">
    <source>
        <dbReference type="EMBL" id="MPM30307.1"/>
    </source>
</evidence>
<evidence type="ECO:0000256" key="1">
    <source>
        <dbReference type="SAM" id="Phobius"/>
    </source>
</evidence>
<protein>
    <submittedName>
        <fullName evidence="3">Undecaprenyl-diphosphatase BcrC</fullName>
        <ecNumber evidence="3">3.6.1.27</ecNumber>
    </submittedName>
</protein>
<dbReference type="InterPro" id="IPR036938">
    <property type="entry name" value="PAP2/HPO_sf"/>
</dbReference>
<keyword evidence="3" id="KW-0378">Hydrolase</keyword>
<evidence type="ECO:0000259" key="2">
    <source>
        <dbReference type="SMART" id="SM00014"/>
    </source>
</evidence>
<dbReference type="SUPFAM" id="SSF48317">
    <property type="entry name" value="Acid phosphatase/Vanadium-dependent haloperoxidase"/>
    <property type="match status" value="1"/>
</dbReference>
<feature type="transmembrane region" description="Helical" evidence="1">
    <location>
        <begin position="158"/>
        <end position="179"/>
    </location>
</feature>
<accession>A0A644YPU6</accession>
<feature type="transmembrane region" description="Helical" evidence="1">
    <location>
        <begin position="105"/>
        <end position="127"/>
    </location>
</feature>
<gene>
    <name evidence="3" type="primary">bcrC_1</name>
    <name evidence="3" type="ORF">SDC9_76855</name>
</gene>
<keyword evidence="1" id="KW-1133">Transmembrane helix</keyword>
<organism evidence="3">
    <name type="scientific">bioreactor metagenome</name>
    <dbReference type="NCBI Taxonomy" id="1076179"/>
    <lineage>
        <taxon>unclassified sequences</taxon>
        <taxon>metagenomes</taxon>
        <taxon>ecological metagenomes</taxon>
    </lineage>
</organism>
<keyword evidence="1" id="KW-0472">Membrane</keyword>
<reference evidence="3" key="1">
    <citation type="submission" date="2019-08" db="EMBL/GenBank/DDBJ databases">
        <authorList>
            <person name="Kucharzyk K."/>
            <person name="Murdoch R.W."/>
            <person name="Higgins S."/>
            <person name="Loffler F."/>
        </authorList>
    </citation>
    <scope>NUCLEOTIDE SEQUENCE</scope>
</reference>
<feature type="domain" description="Phosphatidic acid phosphatase type 2/haloperoxidase" evidence="2">
    <location>
        <begin position="59"/>
        <end position="173"/>
    </location>
</feature>
<dbReference type="EMBL" id="VSSQ01005752">
    <property type="protein sequence ID" value="MPM30307.1"/>
    <property type="molecule type" value="Genomic_DNA"/>
</dbReference>
<feature type="transmembrane region" description="Helical" evidence="1">
    <location>
        <begin position="26"/>
        <end position="48"/>
    </location>
</feature>
<feature type="transmembrane region" description="Helical" evidence="1">
    <location>
        <begin position="55"/>
        <end position="77"/>
    </location>
</feature>
<name>A0A644YPU6_9ZZZZ</name>
<dbReference type="EC" id="3.6.1.27" evidence="3"/>
<dbReference type="PANTHER" id="PTHR14969:SF13">
    <property type="entry name" value="AT30094P"/>
    <property type="match status" value="1"/>
</dbReference>